<organism evidence="4 5">
    <name type="scientific">Thanatephorus cucumeris (strain AG1-IB / isolate 7/3/14)</name>
    <name type="common">Lettuce bottom rot fungus</name>
    <name type="synonym">Rhizoctonia solani</name>
    <dbReference type="NCBI Taxonomy" id="1108050"/>
    <lineage>
        <taxon>Eukaryota</taxon>
        <taxon>Fungi</taxon>
        <taxon>Dikarya</taxon>
        <taxon>Basidiomycota</taxon>
        <taxon>Agaricomycotina</taxon>
        <taxon>Agaricomycetes</taxon>
        <taxon>Cantharellales</taxon>
        <taxon>Ceratobasidiaceae</taxon>
        <taxon>Rhizoctonia</taxon>
        <taxon>Rhizoctonia solani AG-1</taxon>
    </lineage>
</organism>
<dbReference type="HOGENOM" id="CLU_438833_0_0_1"/>
<dbReference type="PANTHER" id="PTHR43201">
    <property type="entry name" value="ACYL-COA SYNTHETASE"/>
    <property type="match status" value="1"/>
</dbReference>
<dbReference type="PROSITE" id="PS00455">
    <property type="entry name" value="AMP_BINDING"/>
    <property type="match status" value="1"/>
</dbReference>
<dbReference type="Pfam" id="PF00501">
    <property type="entry name" value="AMP-binding"/>
    <property type="match status" value="1"/>
</dbReference>
<evidence type="ECO:0000313" key="4">
    <source>
        <dbReference type="EMBL" id="CCO35553.1"/>
    </source>
</evidence>
<dbReference type="InterPro" id="IPR042099">
    <property type="entry name" value="ANL_N_sf"/>
</dbReference>
<dbReference type="SUPFAM" id="SSF56801">
    <property type="entry name" value="Acetyl-CoA synthetase-like"/>
    <property type="match status" value="1"/>
</dbReference>
<dbReference type="GO" id="GO:0031956">
    <property type="term" value="F:medium-chain fatty acid-CoA ligase activity"/>
    <property type="evidence" value="ECO:0007669"/>
    <property type="project" value="TreeGrafter"/>
</dbReference>
<dbReference type="Gene3D" id="3.40.50.12780">
    <property type="entry name" value="N-terminal domain of ligase-like"/>
    <property type="match status" value="1"/>
</dbReference>
<keyword evidence="2" id="KW-0436">Ligase</keyword>
<comment type="similarity">
    <text evidence="1">Belongs to the ATP-dependent AMP-binding enzyme family.</text>
</comment>
<feature type="domain" description="AMP-dependent synthetase/ligase" evidence="3">
    <location>
        <begin position="38"/>
        <end position="378"/>
    </location>
</feature>
<dbReference type="InterPro" id="IPR000873">
    <property type="entry name" value="AMP-dep_synth/lig_dom"/>
</dbReference>
<accession>M5C6H9</accession>
<gene>
    <name evidence="4" type="ORF">BN14_09671</name>
</gene>
<dbReference type="AlphaFoldDB" id="M5C6H9"/>
<name>M5C6H9_THACB</name>
<evidence type="ECO:0000256" key="1">
    <source>
        <dbReference type="ARBA" id="ARBA00006432"/>
    </source>
</evidence>
<dbReference type="GO" id="GO:0006631">
    <property type="term" value="P:fatty acid metabolic process"/>
    <property type="evidence" value="ECO:0007669"/>
    <property type="project" value="TreeGrafter"/>
</dbReference>
<dbReference type="InterPro" id="IPR020845">
    <property type="entry name" value="AMP-binding_CS"/>
</dbReference>
<comment type="caution">
    <text evidence="4">The sequence shown here is derived from an EMBL/GenBank/DDBJ whole genome shotgun (WGS) entry which is preliminary data.</text>
</comment>
<evidence type="ECO:0000313" key="5">
    <source>
        <dbReference type="Proteomes" id="UP000012065"/>
    </source>
</evidence>
<protein>
    <recommendedName>
        <fullName evidence="3">AMP-dependent synthetase/ligase domain-containing protein</fullName>
    </recommendedName>
</protein>
<evidence type="ECO:0000256" key="2">
    <source>
        <dbReference type="ARBA" id="ARBA00022598"/>
    </source>
</evidence>
<reference evidence="4 5" key="1">
    <citation type="journal article" date="2013" name="J. Biotechnol.">
        <title>Establishment and interpretation of the genome sequence of the phytopathogenic fungus Rhizoctonia solani AG1-IB isolate 7/3/14.</title>
        <authorList>
            <person name="Wibberg D.W."/>
            <person name="Jelonek L.J."/>
            <person name="Rupp O.R."/>
            <person name="Hennig M.H."/>
            <person name="Eikmeyer F.E."/>
            <person name="Goesmann A.G."/>
            <person name="Hartmann A.H."/>
            <person name="Borriss R.B."/>
            <person name="Grosch R.G."/>
            <person name="Puehler A.P."/>
            <person name="Schlueter A.S."/>
        </authorList>
    </citation>
    <scope>NUCLEOTIDE SEQUENCE [LARGE SCALE GENOMIC DNA]</scope>
    <source>
        <strain evidence="5">AG1-IB / isolate 7/3/14</strain>
    </source>
</reference>
<dbReference type="EMBL" id="CAOJ01014748">
    <property type="protein sequence ID" value="CCO35553.1"/>
    <property type="molecule type" value="Genomic_DNA"/>
</dbReference>
<dbReference type="PANTHER" id="PTHR43201:SF5">
    <property type="entry name" value="MEDIUM-CHAIN ACYL-COA LIGASE ACSF2, MITOCHONDRIAL"/>
    <property type="match status" value="1"/>
</dbReference>
<proteinExistence type="inferred from homology"/>
<sequence>MVSFESSQLAAGAPYVGPLGNEPLTDDELAILLAIPRGAEKTPDATALRLPLGPDPAHGWVDVTFSEARAIVARLAADWKNRLSDGTQGRDVGPGTTVCLLVQPIVHAILHWLAFWALGCTVQLVSLTMGDENIPIYLKKSECQTVIYSSISDTLEQRLHSDFNGAMIQLSEEEYAHRLAQNAKCSHAEPNFPWPEPRRPDPAIILHSSGSTGAAKLLQFSLYFYSLNFSLIRNSNTILDNTPDSRPFLLFSPQYWQSFGFVLTAQLAARAPIAFTHVPDISQFPSNRFIDWVRGLGVGGLICAPRFIRDILASGSEANIKYLQGLSNIVVGGSVLDESTATLAERYKLRLTNAYGSTEMGIVLCTSQPPYTHLRPLPKATPIVLPISETEPDDSRQVQLWYSQTTSPEVAHLSAKGDVPLKFEPFPGQGPHEGEPVVTAGDIFTEVRESSEPAYVYLGRNDDLMKLAGNGGWDINAATYETELTSAVTSRLSSECDGASRWSVDGVQLFGNNRPCTALVIQLCPINQDPKSEIPPELLERLSELAESVNAKLKLGPKQRVDVRKRMLVITPEGKAYGPGIHDGGNVPRLMTTHKHTLQRWKNVQGFEGWLDGLDYTES</sequence>
<evidence type="ECO:0000259" key="3">
    <source>
        <dbReference type="Pfam" id="PF00501"/>
    </source>
</evidence>
<dbReference type="Proteomes" id="UP000012065">
    <property type="component" value="Unassembled WGS sequence"/>
</dbReference>